<dbReference type="EMBL" id="BDSA01000004">
    <property type="protein sequence ID" value="GBE62163.1"/>
    <property type="molecule type" value="Genomic_DNA"/>
</dbReference>
<dbReference type="VEuPathDB" id="PiroplasmaDB:BOVATA_036560"/>
<evidence type="ECO:0000313" key="2">
    <source>
        <dbReference type="Proteomes" id="UP000236319"/>
    </source>
</evidence>
<dbReference type="Proteomes" id="UP000236319">
    <property type="component" value="Unassembled WGS sequence"/>
</dbReference>
<accession>A0A2H6KGN9</accession>
<reference evidence="1 2" key="1">
    <citation type="journal article" date="2017" name="BMC Genomics">
        <title>Whole-genome assembly of Babesia ovata and comparative genomics between closely related pathogens.</title>
        <authorList>
            <person name="Yamagishi J."/>
            <person name="Asada M."/>
            <person name="Hakimi H."/>
            <person name="Tanaka T.Q."/>
            <person name="Sugimoto C."/>
            <person name="Kawazu S."/>
        </authorList>
    </citation>
    <scope>NUCLEOTIDE SEQUENCE [LARGE SCALE GENOMIC DNA]</scope>
    <source>
        <strain evidence="1 2">Miyake</strain>
    </source>
</reference>
<dbReference type="OrthoDB" id="10363899at2759"/>
<dbReference type="GeneID" id="39875933"/>
<proteinExistence type="predicted"/>
<dbReference type="RefSeq" id="XP_028868406.1">
    <property type="nucleotide sequence ID" value="XM_029012573.1"/>
</dbReference>
<name>A0A2H6KGN9_9APIC</name>
<evidence type="ECO:0000313" key="1">
    <source>
        <dbReference type="EMBL" id="GBE62163.1"/>
    </source>
</evidence>
<dbReference type="AlphaFoldDB" id="A0A2H6KGN9"/>
<protein>
    <submittedName>
        <fullName evidence="1">Uncharacterized protein</fullName>
    </submittedName>
</protein>
<keyword evidence="2" id="KW-1185">Reference proteome</keyword>
<sequence>MVYNSLTEAPRNLKECIDWLIALKGTSKFNTQALGFAVHRILADTSVGLLRVPAIEKVKRVSKEFLEQKELKGRPYVKNLLSRFREPMNKTDSMGFRGIWSDHLSDYENVLKEDGVKPDDMAKNVTHVVSNCESFLKRIQNPHLYKSAYSSQATWDASCAKNPDACAAVLVGFAPMLWVGLVSLWDVINDDTAAGAAPDADNSLASVLKALGYVEPECRFGMCASDVRQALRVMHKDVLETIYDLAGFWAFY</sequence>
<organism evidence="1 2">
    <name type="scientific">Babesia ovata</name>
    <dbReference type="NCBI Taxonomy" id="189622"/>
    <lineage>
        <taxon>Eukaryota</taxon>
        <taxon>Sar</taxon>
        <taxon>Alveolata</taxon>
        <taxon>Apicomplexa</taxon>
        <taxon>Aconoidasida</taxon>
        <taxon>Piroplasmida</taxon>
        <taxon>Babesiidae</taxon>
        <taxon>Babesia</taxon>
    </lineage>
</organism>
<comment type="caution">
    <text evidence="1">The sequence shown here is derived from an EMBL/GenBank/DDBJ whole genome shotgun (WGS) entry which is preliminary data.</text>
</comment>
<gene>
    <name evidence="1" type="ORF">BOVATA_036560</name>
</gene>